<dbReference type="AlphaFoldDB" id="A0A9N9ZM02"/>
<evidence type="ECO:0000313" key="2">
    <source>
        <dbReference type="Proteomes" id="UP000775872"/>
    </source>
</evidence>
<comment type="caution">
    <text evidence="1">The sequence shown here is derived from an EMBL/GenBank/DDBJ whole genome shotgun (WGS) entry which is preliminary data.</text>
</comment>
<protein>
    <submittedName>
        <fullName evidence="1">Uncharacterized protein</fullName>
    </submittedName>
</protein>
<organism evidence="1 2">
    <name type="scientific">Clonostachys solani</name>
    <dbReference type="NCBI Taxonomy" id="160281"/>
    <lineage>
        <taxon>Eukaryota</taxon>
        <taxon>Fungi</taxon>
        <taxon>Dikarya</taxon>
        <taxon>Ascomycota</taxon>
        <taxon>Pezizomycotina</taxon>
        <taxon>Sordariomycetes</taxon>
        <taxon>Hypocreomycetidae</taxon>
        <taxon>Hypocreales</taxon>
        <taxon>Bionectriaceae</taxon>
        <taxon>Clonostachys</taxon>
    </lineage>
</organism>
<dbReference type="EMBL" id="CABFOC020000074">
    <property type="protein sequence ID" value="CAH0057620.1"/>
    <property type="molecule type" value="Genomic_DNA"/>
</dbReference>
<name>A0A9N9ZM02_9HYPO</name>
<dbReference type="Proteomes" id="UP000775872">
    <property type="component" value="Unassembled WGS sequence"/>
</dbReference>
<proteinExistence type="predicted"/>
<sequence length="158" mass="17174">LLSHSEPMTGFAVPSSTMLPVFIQVKNAVAGRHGLAAIAASVTRTPELVKYVLSSQLMEYVDESKAGIHSVHAENGEIAAILKGSAVMGQTFAAEAYVREGNVVTLIILWITFRHRCHGSLERVYREAESRIFIHLGQASNSKHDPIGNINISPPRQS</sequence>
<dbReference type="OrthoDB" id="5146949at2759"/>
<keyword evidence="2" id="KW-1185">Reference proteome</keyword>
<evidence type="ECO:0000313" key="1">
    <source>
        <dbReference type="EMBL" id="CAH0057620.1"/>
    </source>
</evidence>
<feature type="non-terminal residue" evidence="1">
    <location>
        <position position="1"/>
    </location>
</feature>
<accession>A0A9N9ZM02</accession>
<gene>
    <name evidence="1" type="ORF">CSOL1703_00007407</name>
</gene>
<reference evidence="1 2" key="2">
    <citation type="submission" date="2021-10" db="EMBL/GenBank/DDBJ databases">
        <authorList>
            <person name="Piombo E."/>
        </authorList>
    </citation>
    <scope>NUCLEOTIDE SEQUENCE [LARGE SCALE GENOMIC DNA]</scope>
</reference>
<reference evidence="2" key="1">
    <citation type="submission" date="2019-06" db="EMBL/GenBank/DDBJ databases">
        <authorList>
            <person name="Broberg M."/>
        </authorList>
    </citation>
    <scope>NUCLEOTIDE SEQUENCE [LARGE SCALE GENOMIC DNA]</scope>
</reference>